<evidence type="ECO:0000259" key="2">
    <source>
        <dbReference type="PROSITE" id="PS50943"/>
    </source>
</evidence>
<dbReference type="RefSeq" id="WP_142530627.1">
    <property type="nucleotide sequence ID" value="NZ_CBCSJO010000012.1"/>
</dbReference>
<evidence type="ECO:0000256" key="1">
    <source>
        <dbReference type="ARBA" id="ARBA00023125"/>
    </source>
</evidence>
<name>A0A521FN59_9SPHI</name>
<dbReference type="PROSITE" id="PS50943">
    <property type="entry name" value="HTH_CROC1"/>
    <property type="match status" value="1"/>
</dbReference>
<accession>A0A521FN59</accession>
<dbReference type="InterPro" id="IPR010982">
    <property type="entry name" value="Lambda_DNA-bd_dom_sf"/>
</dbReference>
<dbReference type="CDD" id="cd00093">
    <property type="entry name" value="HTH_XRE"/>
    <property type="match status" value="1"/>
</dbReference>
<dbReference type="Pfam" id="PF01381">
    <property type="entry name" value="HTH_3"/>
    <property type="match status" value="1"/>
</dbReference>
<evidence type="ECO:0000313" key="3">
    <source>
        <dbReference type="EMBL" id="SMO97010.1"/>
    </source>
</evidence>
<dbReference type="InterPro" id="IPR001387">
    <property type="entry name" value="Cro/C1-type_HTH"/>
</dbReference>
<keyword evidence="1" id="KW-0238">DNA-binding</keyword>
<keyword evidence="4" id="KW-1185">Reference proteome</keyword>
<sequence>MDRNIELKVKNVVNNIKRVRKYRNYTQQYVAAKLSISQNTYSKIELGITGLTLECLFQIAVVLDVKVDWLLTIERPTGKDMDSHATLHLIM</sequence>
<dbReference type="PANTHER" id="PTHR46558">
    <property type="entry name" value="TRACRIPTIONAL REGULATORY PROTEIN-RELATED-RELATED"/>
    <property type="match status" value="1"/>
</dbReference>
<dbReference type="OrthoDB" id="798409at2"/>
<dbReference type="GO" id="GO:0003677">
    <property type="term" value="F:DNA binding"/>
    <property type="evidence" value="ECO:0007669"/>
    <property type="project" value="UniProtKB-KW"/>
</dbReference>
<dbReference type="SMART" id="SM00530">
    <property type="entry name" value="HTH_XRE"/>
    <property type="match status" value="1"/>
</dbReference>
<gene>
    <name evidence="3" type="ORF">SAMN06265348_113212</name>
</gene>
<dbReference type="Proteomes" id="UP000320300">
    <property type="component" value="Unassembled WGS sequence"/>
</dbReference>
<proteinExistence type="predicted"/>
<dbReference type="SUPFAM" id="SSF47413">
    <property type="entry name" value="lambda repressor-like DNA-binding domains"/>
    <property type="match status" value="1"/>
</dbReference>
<feature type="domain" description="HTH cro/C1-type" evidence="2">
    <location>
        <begin position="16"/>
        <end position="70"/>
    </location>
</feature>
<dbReference type="Gene3D" id="1.10.260.40">
    <property type="entry name" value="lambda repressor-like DNA-binding domains"/>
    <property type="match status" value="1"/>
</dbReference>
<organism evidence="3 4">
    <name type="scientific">Pedobacter westerhofensis</name>
    <dbReference type="NCBI Taxonomy" id="425512"/>
    <lineage>
        <taxon>Bacteria</taxon>
        <taxon>Pseudomonadati</taxon>
        <taxon>Bacteroidota</taxon>
        <taxon>Sphingobacteriia</taxon>
        <taxon>Sphingobacteriales</taxon>
        <taxon>Sphingobacteriaceae</taxon>
        <taxon>Pedobacter</taxon>
    </lineage>
</organism>
<protein>
    <submittedName>
        <fullName evidence="3">Helix-turn-helix</fullName>
    </submittedName>
</protein>
<dbReference type="AlphaFoldDB" id="A0A521FN59"/>
<dbReference type="EMBL" id="FXTN01000013">
    <property type="protein sequence ID" value="SMO97010.1"/>
    <property type="molecule type" value="Genomic_DNA"/>
</dbReference>
<evidence type="ECO:0000313" key="4">
    <source>
        <dbReference type="Proteomes" id="UP000320300"/>
    </source>
</evidence>
<dbReference type="PANTHER" id="PTHR46558:SF14">
    <property type="entry name" value="HTH-TYPE TRANSCRIPTIONAL REGULATOR ANSR"/>
    <property type="match status" value="1"/>
</dbReference>
<reference evidence="3 4" key="1">
    <citation type="submission" date="2017-05" db="EMBL/GenBank/DDBJ databases">
        <authorList>
            <person name="Varghese N."/>
            <person name="Submissions S."/>
        </authorList>
    </citation>
    <scope>NUCLEOTIDE SEQUENCE [LARGE SCALE GENOMIC DNA]</scope>
    <source>
        <strain evidence="3 4">DSM 19036</strain>
    </source>
</reference>